<evidence type="ECO:0000313" key="2">
    <source>
        <dbReference type="EMBL" id="PKF33420.1"/>
    </source>
</evidence>
<feature type="signal peptide" evidence="1">
    <location>
        <begin position="1"/>
        <end position="19"/>
    </location>
</feature>
<dbReference type="RefSeq" id="WP_101236596.1">
    <property type="nucleotide sequence ID" value="NZ_PISJ01000013.1"/>
</dbReference>
<evidence type="ECO:0000313" key="3">
    <source>
        <dbReference type="Proteomes" id="UP000233553"/>
    </source>
</evidence>
<evidence type="ECO:0000256" key="1">
    <source>
        <dbReference type="SAM" id="SignalP"/>
    </source>
</evidence>
<dbReference type="AlphaFoldDB" id="A0A2N0WEW7"/>
<proteinExistence type="predicted"/>
<keyword evidence="1" id="KW-0732">Signal</keyword>
<gene>
    <name evidence="2" type="ORF">CW311_11500</name>
</gene>
<protein>
    <submittedName>
        <fullName evidence="2">Uncharacterized protein</fullName>
    </submittedName>
</protein>
<dbReference type="Proteomes" id="UP000233553">
    <property type="component" value="Unassembled WGS sequence"/>
</dbReference>
<accession>A0A2N0WEW7</accession>
<name>A0A2N0WEW7_9GAMM</name>
<dbReference type="EMBL" id="PISJ01000013">
    <property type="protein sequence ID" value="PKF33420.1"/>
    <property type="molecule type" value="Genomic_DNA"/>
</dbReference>
<organism evidence="2 3">
    <name type="scientific">Acinetobacter proteolyticus</name>
    <dbReference type="NCBI Taxonomy" id="1776741"/>
    <lineage>
        <taxon>Bacteria</taxon>
        <taxon>Pseudomonadati</taxon>
        <taxon>Pseudomonadota</taxon>
        <taxon>Gammaproteobacteria</taxon>
        <taxon>Moraxellales</taxon>
        <taxon>Moraxellaceae</taxon>
        <taxon>Acinetobacter</taxon>
    </lineage>
</organism>
<feature type="chain" id="PRO_5014877412" evidence="1">
    <location>
        <begin position="20"/>
        <end position="153"/>
    </location>
</feature>
<reference evidence="2 3" key="1">
    <citation type="submission" date="2017-12" db="EMBL/GenBank/DDBJ databases">
        <title>Draft Genome sequences of multiple microbial strains isolated from spacecraft associated surfaces.</title>
        <authorList>
            <person name="Seuylemezian A."/>
            <person name="Vaishampayan P."/>
            <person name="Venkateswaran K."/>
        </authorList>
    </citation>
    <scope>NUCLEOTIDE SEQUENCE [LARGE SCALE GENOMIC DNA]</scope>
    <source>
        <strain evidence="2 3">2P01AA</strain>
    </source>
</reference>
<sequence>MFRILFALILLVTSLKTLANTNVNEDVLFQKIGMLDSDFRYMDMNLVNRVFKNANDRTEKQMPYKSNDLIELTSITLTPYLTIINFTNTFDLSEVNQNKFSEYFKTQESIKDWCSEHFKFKYMRVNNLKVEVNYKNRYGKILESIVLNRETCS</sequence>
<comment type="caution">
    <text evidence="2">The sequence shown here is derived from an EMBL/GenBank/DDBJ whole genome shotgun (WGS) entry which is preliminary data.</text>
</comment>